<protein>
    <submittedName>
        <fullName evidence="1">Uncharacterized protein</fullName>
    </submittedName>
</protein>
<dbReference type="EMBL" id="VYYT01000311">
    <property type="protein sequence ID" value="KAK2744525.1"/>
    <property type="molecule type" value="Genomic_DNA"/>
</dbReference>
<evidence type="ECO:0000313" key="1">
    <source>
        <dbReference type="EMBL" id="KAK2744525.1"/>
    </source>
</evidence>
<comment type="caution">
    <text evidence="1">The sequence shown here is derived from an EMBL/GenBank/DDBJ whole genome shotgun (WGS) entry which is preliminary data.</text>
</comment>
<sequence length="217" mass="24074">MPRRPSAPWLPVLADVPGVLSHFFFSFFESAWYGTSPARHVVHERHRFEGKSTMPYASEGLPEAGGYLSAAAAERPDAGLGNSIDILRYTSAAFLPTNLISVFESNEHGEFGQRRWVSCRFDWLNLGHLGASDDTRIAPTIRRRDAAIQRRKRERKKHFAALHLVSKSIRLHTAAGLAIASFEIMAPITCSKLTVTLSTSAAVVSPLRSSPFDDEQR</sequence>
<proteinExistence type="predicted"/>
<accession>A0AAD9Y8Z4</accession>
<name>A0AAD9Y8Z4_COLKA</name>
<gene>
    <name evidence="1" type="ORF">CKAH01_06782</name>
</gene>
<evidence type="ECO:0000313" key="2">
    <source>
        <dbReference type="Proteomes" id="UP001281614"/>
    </source>
</evidence>
<keyword evidence="2" id="KW-1185">Reference proteome</keyword>
<dbReference type="Proteomes" id="UP001281614">
    <property type="component" value="Unassembled WGS sequence"/>
</dbReference>
<dbReference type="AlphaFoldDB" id="A0AAD9Y8Z4"/>
<reference evidence="1" key="1">
    <citation type="submission" date="2023-02" db="EMBL/GenBank/DDBJ databases">
        <title>Colletotrichum kahawae CIFC_Que2 genome sequencing and assembly.</title>
        <authorList>
            <person name="Baroncelli R."/>
        </authorList>
    </citation>
    <scope>NUCLEOTIDE SEQUENCE</scope>
    <source>
        <strain evidence="1">CIFC_Que2</strain>
    </source>
</reference>
<organism evidence="1 2">
    <name type="scientific">Colletotrichum kahawae</name>
    <name type="common">Coffee berry disease fungus</name>
    <dbReference type="NCBI Taxonomy" id="34407"/>
    <lineage>
        <taxon>Eukaryota</taxon>
        <taxon>Fungi</taxon>
        <taxon>Dikarya</taxon>
        <taxon>Ascomycota</taxon>
        <taxon>Pezizomycotina</taxon>
        <taxon>Sordariomycetes</taxon>
        <taxon>Hypocreomycetidae</taxon>
        <taxon>Glomerellales</taxon>
        <taxon>Glomerellaceae</taxon>
        <taxon>Colletotrichum</taxon>
        <taxon>Colletotrichum gloeosporioides species complex</taxon>
    </lineage>
</organism>